<dbReference type="GO" id="GO:0003824">
    <property type="term" value="F:catalytic activity"/>
    <property type="evidence" value="ECO:0007669"/>
    <property type="project" value="InterPro"/>
</dbReference>
<proteinExistence type="inferred from homology"/>
<dbReference type="Ensembl" id="ENSVURT00010001537.1">
    <property type="protein sequence ID" value="ENSVURP00010001346.1"/>
    <property type="gene ID" value="ENSVURG00010001141.1"/>
</dbReference>
<evidence type="ECO:0000313" key="6">
    <source>
        <dbReference type="Ensembl" id="ENSVURP00010001346.1"/>
    </source>
</evidence>
<reference evidence="6" key="2">
    <citation type="submission" date="2025-08" db="UniProtKB">
        <authorList>
            <consortium name="Ensembl"/>
        </authorList>
    </citation>
    <scope>IDENTIFICATION</scope>
</reference>
<keyword evidence="7" id="KW-1185">Reference proteome</keyword>
<sequence length="128" mass="14496">MADEISKAQTAQPRGDTIFWKTICKKILLSHPNHFEDDWCLAFHNICPQAPTHFLVIPKKAITQISVAEEDDENLLGHLMIVGKKCAADLRLKRGYQMVINEGVEEGQSVYYIHLHILGGCQMKWPPA</sequence>
<dbReference type="AlphaFoldDB" id="A0A4X2JTT3"/>
<dbReference type="Pfam" id="PF01230">
    <property type="entry name" value="HIT"/>
    <property type="match status" value="1"/>
</dbReference>
<reference evidence="6" key="3">
    <citation type="submission" date="2025-09" db="UniProtKB">
        <authorList>
            <consortium name="Ensembl"/>
        </authorList>
    </citation>
    <scope>IDENTIFICATION</scope>
</reference>
<comment type="caution">
    <text evidence="4">Lacks conserved residue(s) required for the propagation of feature annotation.</text>
</comment>
<feature type="active site" description="Tele-AMP-histidine intermediate" evidence="3">
    <location>
        <position position="114"/>
    </location>
</feature>
<dbReference type="OMA" id="EDDDESX"/>
<dbReference type="SUPFAM" id="SSF54197">
    <property type="entry name" value="HIT-like"/>
    <property type="match status" value="1"/>
</dbReference>
<evidence type="ECO:0000256" key="4">
    <source>
        <dbReference type="PROSITE-ProRule" id="PRU00464"/>
    </source>
</evidence>
<evidence type="ECO:0000313" key="7">
    <source>
        <dbReference type="Proteomes" id="UP000314987"/>
    </source>
</evidence>
<dbReference type="PANTHER" id="PTHR23089">
    <property type="entry name" value="HISTIDINE TRIAD HIT PROTEIN"/>
    <property type="match status" value="1"/>
</dbReference>
<organism evidence="6 7">
    <name type="scientific">Vombatus ursinus</name>
    <name type="common">Common wombat</name>
    <dbReference type="NCBI Taxonomy" id="29139"/>
    <lineage>
        <taxon>Eukaryota</taxon>
        <taxon>Metazoa</taxon>
        <taxon>Chordata</taxon>
        <taxon>Craniata</taxon>
        <taxon>Vertebrata</taxon>
        <taxon>Euteleostomi</taxon>
        <taxon>Mammalia</taxon>
        <taxon>Metatheria</taxon>
        <taxon>Diprotodontia</taxon>
        <taxon>Vombatidae</taxon>
        <taxon>Vombatus</taxon>
    </lineage>
</organism>
<comment type="catalytic activity">
    <reaction evidence="1">
        <text>adenosine 5'-phosphoramidate + H2O = NH4(+) + AMP</text>
        <dbReference type="Rhea" id="RHEA:67916"/>
        <dbReference type="ChEBI" id="CHEBI:15377"/>
        <dbReference type="ChEBI" id="CHEBI:28938"/>
        <dbReference type="ChEBI" id="CHEBI:57890"/>
        <dbReference type="ChEBI" id="CHEBI:456215"/>
    </reaction>
</comment>
<protein>
    <recommendedName>
        <fullName evidence="5">HIT domain-containing protein</fullName>
    </recommendedName>
</protein>
<dbReference type="PROSITE" id="PS51084">
    <property type="entry name" value="HIT_2"/>
    <property type="match status" value="1"/>
</dbReference>
<dbReference type="GeneTree" id="ENSGT00940000154451"/>
<evidence type="ECO:0000256" key="1">
    <source>
        <dbReference type="ARBA" id="ARBA00024472"/>
    </source>
</evidence>
<dbReference type="STRING" id="29139.ENSVURP00010001346"/>
<comment type="similarity">
    <text evidence="2">Belongs to the HINT family.</text>
</comment>
<name>A0A4X2JTT3_VOMUR</name>
<dbReference type="InterPro" id="IPR011146">
    <property type="entry name" value="HIT-like"/>
</dbReference>
<dbReference type="PRINTS" id="PR00332">
    <property type="entry name" value="HISTRIAD"/>
</dbReference>
<reference evidence="7" key="1">
    <citation type="submission" date="2018-12" db="EMBL/GenBank/DDBJ databases">
        <authorList>
            <person name="Yazar S."/>
        </authorList>
    </citation>
    <scope>NUCLEOTIDE SEQUENCE [LARGE SCALE GENOMIC DNA]</scope>
</reference>
<accession>A0A4X2JTT3</accession>
<feature type="domain" description="HIT" evidence="5">
    <location>
        <begin position="22"/>
        <end position="128"/>
    </location>
</feature>
<dbReference type="FunFam" id="3.30.428.10:FF:000005">
    <property type="entry name" value="Histidine triad nucleotide-binding protein 1"/>
    <property type="match status" value="1"/>
</dbReference>
<dbReference type="InterPro" id="IPR001310">
    <property type="entry name" value="Histidine_triad_HIT"/>
</dbReference>
<evidence type="ECO:0000256" key="2">
    <source>
        <dbReference type="ARBA" id="ARBA00025764"/>
    </source>
</evidence>
<dbReference type="Proteomes" id="UP000314987">
    <property type="component" value="Unassembled WGS sequence"/>
</dbReference>
<dbReference type="InterPro" id="IPR036265">
    <property type="entry name" value="HIT-like_sf"/>
</dbReference>
<dbReference type="Gene3D" id="3.30.428.10">
    <property type="entry name" value="HIT-like"/>
    <property type="match status" value="1"/>
</dbReference>
<evidence type="ECO:0000259" key="5">
    <source>
        <dbReference type="PROSITE" id="PS51084"/>
    </source>
</evidence>
<evidence type="ECO:0000256" key="3">
    <source>
        <dbReference type="PIRSR" id="PIRSR601310-1"/>
    </source>
</evidence>